<gene>
    <name evidence="3" type="ORF">GA0070604_4853</name>
</gene>
<dbReference type="AlphaFoldDB" id="A0A1C6VA06"/>
<evidence type="ECO:0000313" key="4">
    <source>
        <dbReference type="Proteomes" id="UP000199696"/>
    </source>
</evidence>
<dbReference type="InterPro" id="IPR000073">
    <property type="entry name" value="AB_hydrolase_1"/>
</dbReference>
<dbReference type="InterPro" id="IPR029058">
    <property type="entry name" value="AB_hydrolase_fold"/>
</dbReference>
<dbReference type="GO" id="GO:0016020">
    <property type="term" value="C:membrane"/>
    <property type="evidence" value="ECO:0007669"/>
    <property type="project" value="TreeGrafter"/>
</dbReference>
<feature type="region of interest" description="Disordered" evidence="1">
    <location>
        <begin position="301"/>
        <end position="340"/>
    </location>
</feature>
<dbReference type="GO" id="GO:0003824">
    <property type="term" value="F:catalytic activity"/>
    <property type="evidence" value="ECO:0007669"/>
    <property type="project" value="InterPro"/>
</dbReference>
<dbReference type="SUPFAM" id="SSF53474">
    <property type="entry name" value="alpha/beta-Hydrolases"/>
    <property type="match status" value="1"/>
</dbReference>
<dbReference type="STRING" id="227316.GA0070604_4853"/>
<dbReference type="Gene3D" id="3.40.50.1820">
    <property type="entry name" value="alpha/beta hydrolase"/>
    <property type="match status" value="1"/>
</dbReference>
<dbReference type="Proteomes" id="UP000199696">
    <property type="component" value="Unassembled WGS sequence"/>
</dbReference>
<name>A0A1C6VA06_9ACTN</name>
<dbReference type="Pfam" id="PF12697">
    <property type="entry name" value="Abhydrolase_6"/>
    <property type="match status" value="1"/>
</dbReference>
<accession>A0A1C6VA06</accession>
<dbReference type="EMBL" id="FMHY01000002">
    <property type="protein sequence ID" value="SCL62914.1"/>
    <property type="molecule type" value="Genomic_DNA"/>
</dbReference>
<dbReference type="InterPro" id="IPR050266">
    <property type="entry name" value="AB_hydrolase_sf"/>
</dbReference>
<sequence length="340" mass="35778">MPAELEVRLPDGVRLHVVASGPVDAEVTAVLLHGWTLDGRSWHRQFAGLRARFGDRVRVVTYDARGHGRSSCMALRTATLAQLGDDLAAVLDELVPHGRIVLAGHSMGGMTVMEYAHRHPAHFAARIAGLVLVSTTAEGHTHTAYGLSPRIARLIRLAETTGAGVLARCGSWRPPHALLRALRPSIRWLLFGERCDPADIRLVTSAVAHASLRSIGGFRASIGVQHRLDTLAALGHLPAAALVGDRDRLTPPPCARSIATALPSVELTVCPGAGHMLMMERPDEVNRALATVLHRALTGPGGLTASVGPDELTAPVGPDPSLARPVTASGTAGQGVETPG</sequence>
<proteinExistence type="predicted"/>
<keyword evidence="4" id="KW-1185">Reference proteome</keyword>
<protein>
    <submittedName>
        <fullName evidence="3">Pimeloyl-ACP methyl ester carboxylesterase</fullName>
    </submittedName>
</protein>
<evidence type="ECO:0000313" key="3">
    <source>
        <dbReference type="EMBL" id="SCL62914.1"/>
    </source>
</evidence>
<dbReference type="PRINTS" id="PR00412">
    <property type="entry name" value="EPOXHYDRLASE"/>
</dbReference>
<evidence type="ECO:0000256" key="1">
    <source>
        <dbReference type="SAM" id="MobiDB-lite"/>
    </source>
</evidence>
<reference evidence="4" key="1">
    <citation type="submission" date="2016-06" db="EMBL/GenBank/DDBJ databases">
        <authorList>
            <person name="Varghese N."/>
            <person name="Submissions Spin"/>
        </authorList>
    </citation>
    <scope>NUCLEOTIDE SEQUENCE [LARGE SCALE GENOMIC DNA]</scope>
    <source>
        <strain evidence="4">DSM 44814</strain>
    </source>
</reference>
<evidence type="ECO:0000259" key="2">
    <source>
        <dbReference type="Pfam" id="PF12697"/>
    </source>
</evidence>
<dbReference type="InterPro" id="IPR000639">
    <property type="entry name" value="Epox_hydrolase-like"/>
</dbReference>
<dbReference type="OrthoDB" id="5422338at2"/>
<feature type="domain" description="AB hydrolase-1" evidence="2">
    <location>
        <begin position="30"/>
        <end position="288"/>
    </location>
</feature>
<dbReference type="PANTHER" id="PTHR43798:SF33">
    <property type="entry name" value="HYDROLASE, PUTATIVE (AFU_ORTHOLOGUE AFUA_2G14860)-RELATED"/>
    <property type="match status" value="1"/>
</dbReference>
<dbReference type="PANTHER" id="PTHR43798">
    <property type="entry name" value="MONOACYLGLYCEROL LIPASE"/>
    <property type="match status" value="1"/>
</dbReference>
<organism evidence="3 4">
    <name type="scientific">Micromonospora eburnea</name>
    <dbReference type="NCBI Taxonomy" id="227316"/>
    <lineage>
        <taxon>Bacteria</taxon>
        <taxon>Bacillati</taxon>
        <taxon>Actinomycetota</taxon>
        <taxon>Actinomycetes</taxon>
        <taxon>Micromonosporales</taxon>
        <taxon>Micromonosporaceae</taxon>
        <taxon>Micromonospora</taxon>
    </lineage>
</organism>